<evidence type="ECO:0000256" key="10">
    <source>
        <dbReference type="ARBA" id="ARBA00023203"/>
    </source>
</evidence>
<feature type="domain" description="Gelsolin-like" evidence="14">
    <location>
        <begin position="265"/>
        <end position="338"/>
    </location>
</feature>
<dbReference type="STRING" id="48699.ENSPLAP00000008920"/>
<dbReference type="GO" id="GO:0051016">
    <property type="term" value="P:barbed-end actin filament capping"/>
    <property type="evidence" value="ECO:0007669"/>
    <property type="project" value="UniProtKB-UniRule"/>
</dbReference>
<feature type="domain" description="Gelsolin-like" evidence="14">
    <location>
        <begin position="24"/>
        <end position="107"/>
    </location>
</feature>
<evidence type="ECO:0000256" key="8">
    <source>
        <dbReference type="ARBA" id="ARBA00022794"/>
    </source>
</evidence>
<accession>A0A3B3U6G0</accession>
<dbReference type="FunFam" id="3.40.20.10:FF:000004">
    <property type="entry name" value="Gelsolin"/>
    <property type="match status" value="1"/>
</dbReference>
<evidence type="ECO:0000256" key="13">
    <source>
        <dbReference type="RuleBase" id="RU367130"/>
    </source>
</evidence>
<evidence type="ECO:0000256" key="6">
    <source>
        <dbReference type="ARBA" id="ARBA00022723"/>
    </source>
</evidence>
<reference evidence="15" key="1">
    <citation type="submission" date="2025-08" db="UniProtKB">
        <authorList>
            <consortium name="Ensembl"/>
        </authorList>
    </citation>
    <scope>IDENTIFICATION</scope>
</reference>
<dbReference type="GeneTree" id="ENSGT00940000155591"/>
<evidence type="ECO:0000256" key="4">
    <source>
        <dbReference type="ARBA" id="ARBA00022467"/>
    </source>
</evidence>
<proteinExistence type="inferred from homology"/>
<dbReference type="PANTHER" id="PTHR11977:SF29">
    <property type="entry name" value="GELSOLIN"/>
    <property type="match status" value="1"/>
</dbReference>
<dbReference type="CDD" id="cd11291">
    <property type="entry name" value="gelsolin_S6_like"/>
    <property type="match status" value="1"/>
</dbReference>
<dbReference type="CDD" id="cd11289">
    <property type="entry name" value="gelsolin_S2_like"/>
    <property type="match status" value="1"/>
</dbReference>
<evidence type="ECO:0000313" key="15">
    <source>
        <dbReference type="Ensembl" id="ENSPLAP00000008920.1"/>
    </source>
</evidence>
<dbReference type="InterPro" id="IPR007123">
    <property type="entry name" value="Gelsolin-like_dom"/>
</dbReference>
<comment type="subcellular location">
    <subcellularLocation>
        <location evidence="1 13">Cytoplasm</location>
        <location evidence="1 13">Cytoskeleton</location>
    </subcellularLocation>
</comment>
<keyword evidence="4 13" id="KW-0117">Actin capping</keyword>
<dbReference type="InterPro" id="IPR029006">
    <property type="entry name" value="ADF-H/Gelsolin-like_dom_sf"/>
</dbReference>
<dbReference type="SUPFAM" id="SSF55753">
    <property type="entry name" value="Actin depolymerizing proteins"/>
    <property type="match status" value="6"/>
</dbReference>
<feature type="domain" description="Gelsolin-like" evidence="14">
    <location>
        <begin position="630"/>
        <end position="705"/>
    </location>
</feature>
<dbReference type="GO" id="GO:0005546">
    <property type="term" value="F:phosphatidylinositol-4,5-bisphosphate binding"/>
    <property type="evidence" value="ECO:0007669"/>
    <property type="project" value="TreeGrafter"/>
</dbReference>
<evidence type="ECO:0000256" key="12">
    <source>
        <dbReference type="ARBA" id="ARBA00025132"/>
    </source>
</evidence>
<evidence type="ECO:0000256" key="7">
    <source>
        <dbReference type="ARBA" id="ARBA00022737"/>
    </source>
</evidence>
<dbReference type="GO" id="GO:0046872">
    <property type="term" value="F:metal ion binding"/>
    <property type="evidence" value="ECO:0007669"/>
    <property type="project" value="UniProtKB-KW"/>
</dbReference>
<dbReference type="RefSeq" id="XP_014901318.1">
    <property type="nucleotide sequence ID" value="XM_015045832.1"/>
</dbReference>
<keyword evidence="7" id="KW-0677">Repeat</keyword>
<dbReference type="GeneID" id="106955568"/>
<evidence type="ECO:0000256" key="5">
    <source>
        <dbReference type="ARBA" id="ARBA00022490"/>
    </source>
</evidence>
<dbReference type="CDD" id="cd11293">
    <property type="entry name" value="gelsolin_S4_like"/>
    <property type="match status" value="1"/>
</dbReference>
<organism evidence="15 16">
    <name type="scientific">Poecilia latipinna</name>
    <name type="common">sailfin molly</name>
    <dbReference type="NCBI Taxonomy" id="48699"/>
    <lineage>
        <taxon>Eukaryota</taxon>
        <taxon>Metazoa</taxon>
        <taxon>Chordata</taxon>
        <taxon>Craniata</taxon>
        <taxon>Vertebrata</taxon>
        <taxon>Euteleostomi</taxon>
        <taxon>Actinopterygii</taxon>
        <taxon>Neopterygii</taxon>
        <taxon>Teleostei</taxon>
        <taxon>Neoteleostei</taxon>
        <taxon>Acanthomorphata</taxon>
        <taxon>Ovalentaria</taxon>
        <taxon>Atherinomorphae</taxon>
        <taxon>Cyprinodontiformes</taxon>
        <taxon>Poeciliidae</taxon>
        <taxon>Poeciliinae</taxon>
        <taxon>Poecilia</taxon>
    </lineage>
</organism>
<name>A0A3B3U6G0_9TELE</name>
<keyword evidence="8" id="KW-0970">Cilium biogenesis/degradation</keyword>
<dbReference type="CDD" id="cd11290">
    <property type="entry name" value="gelsolin_S1_like"/>
    <property type="match status" value="1"/>
</dbReference>
<dbReference type="GO" id="GO:0051015">
    <property type="term" value="F:actin filament binding"/>
    <property type="evidence" value="ECO:0007669"/>
    <property type="project" value="UniProtKB-UniRule"/>
</dbReference>
<dbReference type="Pfam" id="PF00626">
    <property type="entry name" value="Gelsolin"/>
    <property type="match status" value="5"/>
</dbReference>
<dbReference type="Ensembl" id="ENSPLAT00000002079.1">
    <property type="protein sequence ID" value="ENSPLAP00000008920.1"/>
    <property type="gene ID" value="ENSPLAG00000011597.1"/>
</dbReference>
<dbReference type="PANTHER" id="PTHR11977">
    <property type="entry name" value="VILLIN"/>
    <property type="match status" value="1"/>
</dbReference>
<dbReference type="Proteomes" id="UP000261500">
    <property type="component" value="Unplaced"/>
</dbReference>
<evidence type="ECO:0000256" key="3">
    <source>
        <dbReference type="ARBA" id="ARBA00018797"/>
    </source>
</evidence>
<comment type="function">
    <text evidence="12 13">Calcium-regulated, actin-modulating protein that binds to the plus (or barbed) ends of actin monomers or filaments, preventing monomer exchange (end-blocking or capping). It can promote the assembly of monomers into filaments (nucleation) as well as sever filaments already formed. Plays a role in ciliogenesis.</text>
</comment>
<reference evidence="15" key="2">
    <citation type="submission" date="2025-09" db="UniProtKB">
        <authorList>
            <consortium name="Ensembl"/>
        </authorList>
    </citation>
    <scope>IDENTIFICATION</scope>
</reference>
<keyword evidence="10 13" id="KW-0009">Actin-binding</keyword>
<dbReference type="Gene3D" id="3.40.20.10">
    <property type="entry name" value="Severin"/>
    <property type="match status" value="6"/>
</dbReference>
<dbReference type="GO" id="GO:0005615">
    <property type="term" value="C:extracellular space"/>
    <property type="evidence" value="ECO:0007669"/>
    <property type="project" value="TreeGrafter"/>
</dbReference>
<dbReference type="CDD" id="cd11292">
    <property type="entry name" value="gelsolin_S3_like"/>
    <property type="match status" value="1"/>
</dbReference>
<evidence type="ECO:0000256" key="1">
    <source>
        <dbReference type="ARBA" id="ARBA00004245"/>
    </source>
</evidence>
<keyword evidence="6" id="KW-0479">Metal-binding</keyword>
<sequence>MAAQHAEFQRAGQNPGLQVWRVENFDLVPVPENLYGGFYTGDAYLILNTIKQRSGNLQYDLHFWLGDFCSQDESGAAAIFTVQMDDFLGGKPIQYREVQGHESKTFLGYFKSGIKYMKGGVASGFKHVVTNEVTVQRVLQVKGRRVVRATEVPVSWDSFNQGDCFILDLGAEIYQWCGSQSNRFEKLKATQVAKGIRDNERSGRARVYVCDEGAEREKMTEVLGPKPDLPPGASDDVKADASNRKRAKLYKVSNASGGMTVTLVAAENPFAQSALESGDCFILDHGSDGKIFIWKGKDANMDERKAALKAADEFIKKMGYPKHTEVQILPESGETPLFKQFFKNWRDKDQTEGLGVAYIANSIAKIEKVAFDAASLHESSAMAAQHGMVDDGSGEKQIWRIEGSDKVAVDPSTYGQFFGGDSYIILYNYRHGGRQGHIIYMWQGSDSSQDEIGACAILGSQLDDELGGGPVQVRVVQGKEPAHLMSLFGSQPMVVYRGGTSRDGGQSAPAETRLFQVRSNSAGHTRAVELDAVASNLNSNDAFVLVSPDGASLWVGVGASDTEKQGAQQLCGILGVSASDELSEGGETDQFWAALGGKAEYRTSTRLKDKMDAHPPRLFACSNKTGNFIIEEVPGEMTQDDLATDDVMILDTWEQVFVWIGNEAQEEEKTEAMASAVRYIETDPANRDARTPIVKIKQGFEPPTFTGWFLGWDHDYWTSDPLERAMAELAL</sequence>
<evidence type="ECO:0000256" key="2">
    <source>
        <dbReference type="ARBA" id="ARBA00008418"/>
    </source>
</evidence>
<evidence type="ECO:0000256" key="11">
    <source>
        <dbReference type="ARBA" id="ARBA00023212"/>
    </source>
</evidence>
<keyword evidence="16" id="KW-1185">Reference proteome</keyword>
<dbReference type="GO" id="GO:0060271">
    <property type="term" value="P:cilium assembly"/>
    <property type="evidence" value="ECO:0007669"/>
    <property type="project" value="UniProtKB-UniRule"/>
</dbReference>
<keyword evidence="5 13" id="KW-0963">Cytoplasm</keyword>
<evidence type="ECO:0000313" key="16">
    <source>
        <dbReference type="Proteomes" id="UP000261500"/>
    </source>
</evidence>
<dbReference type="PRINTS" id="PR00597">
    <property type="entry name" value="GELSOLIN"/>
</dbReference>
<dbReference type="GO" id="GO:0005737">
    <property type="term" value="C:cytoplasm"/>
    <property type="evidence" value="ECO:0007669"/>
    <property type="project" value="UniProtKB-UniRule"/>
</dbReference>
<dbReference type="AlphaFoldDB" id="A0A3B3U6G0"/>
<comment type="similarity">
    <text evidence="2 13">Belongs to the villin/gelsolin family.</text>
</comment>
<dbReference type="FunFam" id="3.40.20.10:FF:000037">
    <property type="entry name" value="macrophage-capping protein-like isoform X2"/>
    <property type="match status" value="1"/>
</dbReference>
<dbReference type="GO" id="GO:0007417">
    <property type="term" value="P:central nervous system development"/>
    <property type="evidence" value="ECO:0007669"/>
    <property type="project" value="TreeGrafter"/>
</dbReference>
<dbReference type="FunFam" id="3.40.20.10:FF:000001">
    <property type="entry name" value="Gelsolin"/>
    <property type="match status" value="1"/>
</dbReference>
<keyword evidence="9" id="KW-0106">Calcium</keyword>
<evidence type="ECO:0000259" key="14">
    <source>
        <dbReference type="Pfam" id="PF00626"/>
    </source>
</evidence>
<dbReference type="GO" id="GO:0051014">
    <property type="term" value="P:actin filament severing"/>
    <property type="evidence" value="ECO:0007669"/>
    <property type="project" value="UniProtKB-UniRule"/>
</dbReference>
<dbReference type="FunFam" id="3.40.20.10:FF:000005">
    <property type="entry name" value="Gelsolin"/>
    <property type="match status" value="1"/>
</dbReference>
<feature type="domain" description="Gelsolin-like" evidence="14">
    <location>
        <begin position="404"/>
        <end position="485"/>
    </location>
</feature>
<dbReference type="FunFam" id="3.40.20.10:FF:000009">
    <property type="entry name" value="gelsolin isoform X1"/>
    <property type="match status" value="1"/>
</dbReference>
<protein>
    <recommendedName>
        <fullName evidence="3 13">Gelsolin</fullName>
        <shortName evidence="13">ADF</shortName>
    </recommendedName>
    <alternativeName>
        <fullName evidence="13">Actin-depolymerizing factor</fullName>
    </alternativeName>
</protein>
<evidence type="ECO:0000256" key="9">
    <source>
        <dbReference type="ARBA" id="ARBA00022837"/>
    </source>
</evidence>
<dbReference type="GO" id="GO:0015629">
    <property type="term" value="C:actin cytoskeleton"/>
    <property type="evidence" value="ECO:0007669"/>
    <property type="project" value="TreeGrafter"/>
</dbReference>
<keyword evidence="11" id="KW-0206">Cytoskeleton</keyword>
<feature type="domain" description="Gelsolin-like" evidence="14">
    <location>
        <begin position="146"/>
        <end position="215"/>
    </location>
</feature>
<dbReference type="SMART" id="SM00262">
    <property type="entry name" value="GEL"/>
    <property type="match status" value="6"/>
</dbReference>
<dbReference type="CDD" id="cd11288">
    <property type="entry name" value="gelsolin_S5_like"/>
    <property type="match status" value="1"/>
</dbReference>
<dbReference type="InterPro" id="IPR007122">
    <property type="entry name" value="Villin/Gelsolin"/>
</dbReference>
<dbReference type="GO" id="GO:0008154">
    <property type="term" value="P:actin polymerization or depolymerization"/>
    <property type="evidence" value="ECO:0007669"/>
    <property type="project" value="TreeGrafter"/>
</dbReference>
<dbReference type="FunFam" id="3.40.20.10:FF:000002">
    <property type="entry name" value="Gelsolin"/>
    <property type="match status" value="1"/>
</dbReference>